<gene>
    <name evidence="2" type="ORF">GCM10009039_17680</name>
</gene>
<evidence type="ECO:0000313" key="2">
    <source>
        <dbReference type="EMBL" id="GGL59905.1"/>
    </source>
</evidence>
<comment type="caution">
    <text evidence="2">The sequence shown here is derived from an EMBL/GenBank/DDBJ whole genome shotgun (WGS) entry which is preliminary data.</text>
</comment>
<feature type="transmembrane region" description="Helical" evidence="1">
    <location>
        <begin position="104"/>
        <end position="123"/>
    </location>
</feature>
<keyword evidence="1" id="KW-1133">Transmembrane helix</keyword>
<keyword evidence="1" id="KW-0812">Transmembrane</keyword>
<evidence type="ECO:0000256" key="1">
    <source>
        <dbReference type="SAM" id="Phobius"/>
    </source>
</evidence>
<dbReference type="OrthoDB" id="222560at2157"/>
<evidence type="ECO:0000313" key="3">
    <source>
        <dbReference type="Proteomes" id="UP000607197"/>
    </source>
</evidence>
<organism evidence="2 3">
    <name type="scientific">Halocalculus aciditolerans</name>
    <dbReference type="NCBI Taxonomy" id="1383812"/>
    <lineage>
        <taxon>Archaea</taxon>
        <taxon>Methanobacteriati</taxon>
        <taxon>Methanobacteriota</taxon>
        <taxon>Stenosarchaea group</taxon>
        <taxon>Halobacteria</taxon>
        <taxon>Halobacteriales</taxon>
        <taxon>Halobacteriaceae</taxon>
        <taxon>Halocalculus</taxon>
    </lineage>
</organism>
<dbReference type="RefSeq" id="WP_188978049.1">
    <property type="nucleotide sequence ID" value="NZ_BMPG01000002.1"/>
</dbReference>
<evidence type="ECO:0008006" key="4">
    <source>
        <dbReference type="Google" id="ProtNLM"/>
    </source>
</evidence>
<accession>A0A830F3M0</accession>
<dbReference type="EMBL" id="BMPG01000002">
    <property type="protein sequence ID" value="GGL59905.1"/>
    <property type="molecule type" value="Genomic_DNA"/>
</dbReference>
<reference evidence="2" key="1">
    <citation type="journal article" date="2014" name="Int. J. Syst. Evol. Microbiol.">
        <title>Complete genome sequence of Corynebacterium casei LMG S-19264T (=DSM 44701T), isolated from a smear-ripened cheese.</title>
        <authorList>
            <consortium name="US DOE Joint Genome Institute (JGI-PGF)"/>
            <person name="Walter F."/>
            <person name="Albersmeier A."/>
            <person name="Kalinowski J."/>
            <person name="Ruckert C."/>
        </authorList>
    </citation>
    <scope>NUCLEOTIDE SEQUENCE</scope>
    <source>
        <strain evidence="2">JCM 19596</strain>
    </source>
</reference>
<feature type="transmembrane region" description="Helical" evidence="1">
    <location>
        <begin position="160"/>
        <end position="181"/>
    </location>
</feature>
<feature type="transmembrane region" description="Helical" evidence="1">
    <location>
        <begin position="72"/>
        <end position="92"/>
    </location>
</feature>
<sequence length="210" mass="21762">MSESETERVPASPAGYGPAQPVRLPALVVNVVALVAGFAAFVVFGAVNGLVRGPRAFDGLVVVSETATSIGVTVNAFVVGGAVLVALVVTIVLHEAVHGLVLGYFGYDVSYGAASHVGGFYAAAFGQYVSRAETVWVLVAPLIVLDVLGLGLLLAAPNALVALFAWMVLTLNTGGAAADLWSLAFVQKLPADVVFCDVDLRHSYWFESAD</sequence>
<feature type="transmembrane region" description="Helical" evidence="1">
    <location>
        <begin position="27"/>
        <end position="51"/>
    </location>
</feature>
<proteinExistence type="predicted"/>
<name>A0A830F3M0_9EURY</name>
<feature type="transmembrane region" description="Helical" evidence="1">
    <location>
        <begin position="135"/>
        <end position="154"/>
    </location>
</feature>
<reference evidence="2" key="2">
    <citation type="submission" date="2020-09" db="EMBL/GenBank/DDBJ databases">
        <authorList>
            <person name="Sun Q."/>
            <person name="Ohkuma M."/>
        </authorList>
    </citation>
    <scope>NUCLEOTIDE SEQUENCE</scope>
    <source>
        <strain evidence="2">JCM 19596</strain>
    </source>
</reference>
<dbReference type="AlphaFoldDB" id="A0A830F3M0"/>
<keyword evidence="3" id="KW-1185">Reference proteome</keyword>
<dbReference type="InterPro" id="IPR021683">
    <property type="entry name" value="DUF3267"/>
</dbReference>
<dbReference type="Pfam" id="PF11667">
    <property type="entry name" value="DUF3267"/>
    <property type="match status" value="1"/>
</dbReference>
<dbReference type="Proteomes" id="UP000607197">
    <property type="component" value="Unassembled WGS sequence"/>
</dbReference>
<protein>
    <recommendedName>
        <fullName evidence="4">Zincin peptidase</fullName>
    </recommendedName>
</protein>
<keyword evidence="1" id="KW-0472">Membrane</keyword>